<dbReference type="SUPFAM" id="SSF111369">
    <property type="entry name" value="HlyD-like secretion proteins"/>
    <property type="match status" value="1"/>
</dbReference>
<dbReference type="PANTHER" id="PTHR30469:SF38">
    <property type="entry name" value="HLYD FAMILY SECRETION PROTEIN"/>
    <property type="match status" value="1"/>
</dbReference>
<keyword evidence="4" id="KW-1185">Reference proteome</keyword>
<name>A0ABT5JQ31_9SPHN</name>
<comment type="similarity">
    <text evidence="1">Belongs to the membrane fusion protein (MFP) (TC 8.A.1) family.</text>
</comment>
<comment type="caution">
    <text evidence="3">The sequence shown here is derived from an EMBL/GenBank/DDBJ whole genome shotgun (WGS) entry which is preliminary data.</text>
</comment>
<dbReference type="Gene3D" id="1.10.287.470">
    <property type="entry name" value="Helix hairpin bin"/>
    <property type="match status" value="1"/>
</dbReference>
<protein>
    <submittedName>
        <fullName evidence="3">Efflux RND transporter periplasmic adaptor subunit</fullName>
    </submittedName>
</protein>
<dbReference type="PANTHER" id="PTHR30469">
    <property type="entry name" value="MULTIDRUG RESISTANCE PROTEIN MDTA"/>
    <property type="match status" value="1"/>
</dbReference>
<dbReference type="InterPro" id="IPR058637">
    <property type="entry name" value="YknX-like_C"/>
</dbReference>
<evidence type="ECO:0000259" key="2">
    <source>
        <dbReference type="Pfam" id="PF25989"/>
    </source>
</evidence>
<gene>
    <name evidence="3" type="ORF">OIK40_08230</name>
</gene>
<dbReference type="Pfam" id="PF25989">
    <property type="entry name" value="YknX_C"/>
    <property type="match status" value="1"/>
</dbReference>
<accession>A0ABT5JQ31</accession>
<dbReference type="Gene3D" id="2.40.420.20">
    <property type="match status" value="1"/>
</dbReference>
<dbReference type="EMBL" id="JAQQXQ010000005">
    <property type="protein sequence ID" value="MDC8754626.1"/>
    <property type="molecule type" value="Genomic_DNA"/>
</dbReference>
<evidence type="ECO:0000313" key="4">
    <source>
        <dbReference type="Proteomes" id="UP001216558"/>
    </source>
</evidence>
<dbReference type="Proteomes" id="UP001216558">
    <property type="component" value="Unassembled WGS sequence"/>
</dbReference>
<evidence type="ECO:0000256" key="1">
    <source>
        <dbReference type="ARBA" id="ARBA00009477"/>
    </source>
</evidence>
<dbReference type="InterPro" id="IPR006143">
    <property type="entry name" value="RND_pump_MFP"/>
</dbReference>
<dbReference type="RefSeq" id="WP_273677690.1">
    <property type="nucleotide sequence ID" value="NZ_JAQQXQ010000005.1"/>
</dbReference>
<dbReference type="NCBIfam" id="TIGR01730">
    <property type="entry name" value="RND_mfp"/>
    <property type="match status" value="1"/>
</dbReference>
<dbReference type="Gene3D" id="2.40.50.100">
    <property type="match status" value="1"/>
</dbReference>
<feature type="domain" description="YknX-like C-terminal permuted SH3-like" evidence="2">
    <location>
        <begin position="314"/>
        <end position="382"/>
    </location>
</feature>
<evidence type="ECO:0000313" key="3">
    <source>
        <dbReference type="EMBL" id="MDC8754626.1"/>
    </source>
</evidence>
<dbReference type="Gene3D" id="2.40.30.170">
    <property type="match status" value="1"/>
</dbReference>
<proteinExistence type="inferred from homology"/>
<organism evidence="3 4">
    <name type="scientific">Erythrobacter fulvus</name>
    <dbReference type="NCBI Taxonomy" id="2987523"/>
    <lineage>
        <taxon>Bacteria</taxon>
        <taxon>Pseudomonadati</taxon>
        <taxon>Pseudomonadota</taxon>
        <taxon>Alphaproteobacteria</taxon>
        <taxon>Sphingomonadales</taxon>
        <taxon>Erythrobacteraceae</taxon>
        <taxon>Erythrobacter/Porphyrobacter group</taxon>
        <taxon>Erythrobacter</taxon>
    </lineage>
</organism>
<reference evidence="3 4" key="1">
    <citation type="submission" date="2022-10" db="EMBL/GenBank/DDBJ databases">
        <title>Erythrobacter sp. sf7 Genome sequencing.</title>
        <authorList>
            <person name="Park S."/>
        </authorList>
    </citation>
    <scope>NUCLEOTIDE SEQUENCE [LARGE SCALE GENOMIC DNA]</scope>
    <source>
        <strain evidence="4">sf7</strain>
    </source>
</reference>
<sequence length="390" mass="41402">MMLHRISRWRWPLILAAIVVAGLGFAFWPQAVEVDAGTVSRGPMVISVTDNAVTRAQEHYVVSAPVTGYLSRIALKAGDNVQRGQEIARVSGRPSSPLDPRSIAETRAALAAARAAADQARAGLDLARSDLARAEALAPRQFISRAQLEAVRARVIVGEAAVAQARADAARLSAMLARPDGATGSPVTLHAPASGRVLSVLNESGGVVLEGAPIITIGDPALLEVVVDLLSREAVQVQPGDRAEITRWGGPEPLVGTVWRVEPFGRLQISALGVEEQRVNVIIRFADPARLAAAGLGHGFQVDATIERWRNDKALRVPVGALLRGSEGQWQVYVIDGGRARLTDVTIGQINEDWGEVRAGLAESQQVILNPASMVHDGQRVRPRAGASGD</sequence>